<dbReference type="PANTHER" id="PTHR37804">
    <property type="entry name" value="CDAA REGULATORY PROTEIN CDAR"/>
    <property type="match status" value="1"/>
</dbReference>
<name>A0A562QBK4_9BACI</name>
<proteinExistence type="predicted"/>
<evidence type="ECO:0000256" key="1">
    <source>
        <dbReference type="SAM" id="Phobius"/>
    </source>
</evidence>
<reference evidence="2 3" key="1">
    <citation type="journal article" date="2015" name="Stand. Genomic Sci.">
        <title>Genomic Encyclopedia of Bacterial and Archaeal Type Strains, Phase III: the genomes of soil and plant-associated and newly described type strains.</title>
        <authorList>
            <person name="Whitman W.B."/>
            <person name="Woyke T."/>
            <person name="Klenk H.P."/>
            <person name="Zhou Y."/>
            <person name="Lilburn T.G."/>
            <person name="Beck B.J."/>
            <person name="De Vos P."/>
            <person name="Vandamme P."/>
            <person name="Eisen J.A."/>
            <person name="Garrity G."/>
            <person name="Hugenholtz P."/>
            <person name="Kyrpides N.C."/>
        </authorList>
    </citation>
    <scope>NUCLEOTIDE SEQUENCE [LARGE SCALE GENOMIC DNA]</scope>
    <source>
        <strain evidence="2 3">CGMCC 1.10116</strain>
    </source>
</reference>
<keyword evidence="1" id="KW-0812">Transmembrane</keyword>
<accession>A0A562QBK4</accession>
<dbReference type="InterPro" id="IPR053154">
    <property type="entry name" value="c-di-AMP_regulator"/>
</dbReference>
<keyword evidence="1" id="KW-1133">Transmembrane helix</keyword>
<dbReference type="RefSeq" id="WP_144451436.1">
    <property type="nucleotide sequence ID" value="NZ_VLKZ01000010.1"/>
</dbReference>
<gene>
    <name evidence="2" type="ORF">IQ10_03226</name>
</gene>
<dbReference type="EMBL" id="VLKZ01000010">
    <property type="protein sequence ID" value="TWI54122.1"/>
    <property type="molecule type" value="Genomic_DNA"/>
</dbReference>
<dbReference type="PANTHER" id="PTHR37804:SF1">
    <property type="entry name" value="CDAA REGULATORY PROTEIN CDAR"/>
    <property type="match status" value="1"/>
</dbReference>
<dbReference type="AlphaFoldDB" id="A0A562QBK4"/>
<comment type="caution">
    <text evidence="2">The sequence shown here is derived from an EMBL/GenBank/DDBJ whole genome shotgun (WGS) entry which is preliminary data.</text>
</comment>
<evidence type="ECO:0000313" key="3">
    <source>
        <dbReference type="Proteomes" id="UP000315711"/>
    </source>
</evidence>
<dbReference type="OrthoDB" id="2960905at2"/>
<dbReference type="InterPro" id="IPR012505">
    <property type="entry name" value="YbbR"/>
</dbReference>
<organism evidence="2 3">
    <name type="scientific">Halalkalibacter nanhaiisediminis</name>
    <dbReference type="NCBI Taxonomy" id="688079"/>
    <lineage>
        <taxon>Bacteria</taxon>
        <taxon>Bacillati</taxon>
        <taxon>Bacillota</taxon>
        <taxon>Bacilli</taxon>
        <taxon>Bacillales</taxon>
        <taxon>Bacillaceae</taxon>
        <taxon>Halalkalibacter</taxon>
    </lineage>
</organism>
<dbReference type="Gene3D" id="2.170.120.40">
    <property type="entry name" value="YbbR-like domain"/>
    <property type="match status" value="2"/>
</dbReference>
<dbReference type="Gene3D" id="2.170.120.30">
    <property type="match status" value="2"/>
</dbReference>
<keyword evidence="3" id="KW-1185">Reference proteome</keyword>
<dbReference type="Proteomes" id="UP000315711">
    <property type="component" value="Unassembled WGS sequence"/>
</dbReference>
<protein>
    <submittedName>
        <fullName evidence="2">YbbR domain-containing protein</fullName>
    </submittedName>
</protein>
<keyword evidence="1" id="KW-0472">Membrane</keyword>
<evidence type="ECO:0000313" key="2">
    <source>
        <dbReference type="EMBL" id="TWI54122.1"/>
    </source>
</evidence>
<feature type="transmembrane region" description="Helical" evidence="1">
    <location>
        <begin position="9"/>
        <end position="28"/>
    </location>
</feature>
<dbReference type="Pfam" id="PF07949">
    <property type="entry name" value="YbbR"/>
    <property type="match status" value="3"/>
</dbReference>
<sequence>MDRLFNSHWFVKIISFFIALMLFTMVNMDSISSQPGVLPTISSATYTLEEVKVAVLYDEENYAITDQTEHVQVNLRGPQSEITLFQLSRPSYEVFVDVTDRGEGVHTLSVQHRGFPSDLTVSIVPQFARVELQEKQTVSFPVQVDLLNTNEVEEGYKVGTPIVTPVNVEVRAARSLVSQVAEAKAYVDVSGVDKVVEEAAPVKLYDENGQELDIPVEPAVVNVKVPVTSPNRNLPAQVSRTGELQEGLSVQGVEIEPAEVTVYGPLEIIDSLNVIGVGTLDLREVNETGTYKMTVPVPAGVERVSPETVNVTVVTAEEQTKEMTDVPVEVVGANDGEIVTFDGADNKVITLTSRGSEALLERLSLADIQAYVDVSDLPEGDHVVEIQINGPPNIRFSPSENTIPITIRNEVSEGENE</sequence>